<name>A0A6C0Y3F3_9GAMM</name>
<sequence>MITVMKVHAKTGASNIGKYEVSEAGKALAHIPNWGMLYDADFYQSQATEILNRVSGSHSQIASGYEVTATTPKMLEKTGGAGSGSVVAVGDYDIDPKNWTFFIVLKPNNNTEPSAFRFIRKTIADTGFSIYCAVSEDTQTLTIFRNSSGSLPLARVTLEQPLSDLTHASLVVFSFSEERGSTIRCNGEQVAAGTTPTGKTPASGGFKAGEWDMMRNANGEFGAWGGLNIDLTLEENEQYLTELEQYFMNKYNISALT</sequence>
<evidence type="ECO:0000313" key="1">
    <source>
        <dbReference type="EMBL" id="QIC70751.1"/>
    </source>
</evidence>
<dbReference type="EMBL" id="CP044455">
    <property type="protein sequence ID" value="QIC70751.1"/>
    <property type="molecule type" value="Genomic_DNA"/>
</dbReference>
<dbReference type="AlphaFoldDB" id="A0A6C0Y3F3"/>
<organism evidence="1 2">
    <name type="scientific">Acinetobacter indicus</name>
    <dbReference type="NCBI Taxonomy" id="756892"/>
    <lineage>
        <taxon>Bacteria</taxon>
        <taxon>Pseudomonadati</taxon>
        <taxon>Pseudomonadota</taxon>
        <taxon>Gammaproteobacteria</taxon>
        <taxon>Moraxellales</taxon>
        <taxon>Moraxellaceae</taxon>
        <taxon>Acinetobacter</taxon>
    </lineage>
</organism>
<dbReference type="Proteomes" id="UP000503440">
    <property type="component" value="Chromosome"/>
</dbReference>
<accession>A0A6C0Y3F3</accession>
<proteinExistence type="predicted"/>
<protein>
    <recommendedName>
        <fullName evidence="3">LamG domain-containing protein</fullName>
    </recommendedName>
</protein>
<reference evidence="1 2" key="1">
    <citation type="submission" date="2019-09" db="EMBL/GenBank/DDBJ databases">
        <title>Non-baumannii Acinetobacter spp. carrying blaNDM-1 isolated in China.</title>
        <authorList>
            <person name="Cui C."/>
            <person name="Chen C."/>
            <person name="Sun J."/>
            <person name="Liu Y."/>
        </authorList>
    </citation>
    <scope>NUCLEOTIDE SEQUENCE [LARGE SCALE GENOMIC DNA]</scope>
    <source>
        <strain evidence="1 2">B18</strain>
    </source>
</reference>
<gene>
    <name evidence="1" type="ORF">FSC09_10150</name>
</gene>
<dbReference type="RefSeq" id="WP_163145999.1">
    <property type="nucleotide sequence ID" value="NZ_CP044455.1"/>
</dbReference>
<evidence type="ECO:0008006" key="3">
    <source>
        <dbReference type="Google" id="ProtNLM"/>
    </source>
</evidence>
<evidence type="ECO:0000313" key="2">
    <source>
        <dbReference type="Proteomes" id="UP000503440"/>
    </source>
</evidence>